<proteinExistence type="predicted"/>
<gene>
    <name evidence="2" type="ORF">Syun_003302</name>
</gene>
<evidence type="ECO:0000256" key="1">
    <source>
        <dbReference type="SAM" id="MobiDB-lite"/>
    </source>
</evidence>
<name>A0AAP0Q0H7_9MAGN</name>
<comment type="caution">
    <text evidence="2">The sequence shown here is derived from an EMBL/GenBank/DDBJ whole genome shotgun (WGS) entry which is preliminary data.</text>
</comment>
<feature type="compositionally biased region" description="Polar residues" evidence="1">
    <location>
        <begin position="85"/>
        <end position="114"/>
    </location>
</feature>
<dbReference type="Proteomes" id="UP001420932">
    <property type="component" value="Unassembled WGS sequence"/>
</dbReference>
<evidence type="ECO:0000313" key="3">
    <source>
        <dbReference type="Proteomes" id="UP001420932"/>
    </source>
</evidence>
<feature type="region of interest" description="Disordered" evidence="1">
    <location>
        <begin position="146"/>
        <end position="189"/>
    </location>
</feature>
<protein>
    <submittedName>
        <fullName evidence="2">Uncharacterized protein</fullName>
    </submittedName>
</protein>
<dbReference type="AlphaFoldDB" id="A0AAP0Q0H7"/>
<dbReference type="EMBL" id="JBBNAF010000002">
    <property type="protein sequence ID" value="KAK9162400.1"/>
    <property type="molecule type" value="Genomic_DNA"/>
</dbReference>
<keyword evidence="3" id="KW-1185">Reference proteome</keyword>
<reference evidence="2 3" key="1">
    <citation type="submission" date="2024-01" db="EMBL/GenBank/DDBJ databases">
        <title>Genome assemblies of Stephania.</title>
        <authorList>
            <person name="Yang L."/>
        </authorList>
    </citation>
    <scope>NUCLEOTIDE SEQUENCE [LARGE SCALE GENOMIC DNA]</scope>
    <source>
        <strain evidence="2">YNDBR</strain>
        <tissue evidence="2">Leaf</tissue>
    </source>
</reference>
<organism evidence="2 3">
    <name type="scientific">Stephania yunnanensis</name>
    <dbReference type="NCBI Taxonomy" id="152371"/>
    <lineage>
        <taxon>Eukaryota</taxon>
        <taxon>Viridiplantae</taxon>
        <taxon>Streptophyta</taxon>
        <taxon>Embryophyta</taxon>
        <taxon>Tracheophyta</taxon>
        <taxon>Spermatophyta</taxon>
        <taxon>Magnoliopsida</taxon>
        <taxon>Ranunculales</taxon>
        <taxon>Menispermaceae</taxon>
        <taxon>Menispermoideae</taxon>
        <taxon>Cissampelideae</taxon>
        <taxon>Stephania</taxon>
    </lineage>
</organism>
<feature type="compositionally biased region" description="Basic and acidic residues" evidence="1">
    <location>
        <begin position="161"/>
        <end position="175"/>
    </location>
</feature>
<accession>A0AAP0Q0H7</accession>
<sequence length="189" mass="20690">MAIGLWSPKWLGLCMGWLWGGAMVRAVRVGWLRGVARVLMDQEKVKRKKLSSTSRSEDAFRGDASSLVQSRPMQDRKVADSFQVSSSSNGAISSPTIATQLPTFGKSPSSSANGLPSLDQKQEKVKVSASAFLEEARKTMDGIGVKKKVKKSNSGFISTDVRLEKPPSHQIIKEKPKQHKQNLNLPPQS</sequence>
<feature type="region of interest" description="Disordered" evidence="1">
    <location>
        <begin position="85"/>
        <end position="121"/>
    </location>
</feature>
<feature type="region of interest" description="Disordered" evidence="1">
    <location>
        <begin position="47"/>
        <end position="72"/>
    </location>
</feature>
<evidence type="ECO:0000313" key="2">
    <source>
        <dbReference type="EMBL" id="KAK9162400.1"/>
    </source>
</evidence>